<dbReference type="PRINTS" id="PR00599">
    <property type="entry name" value="MAPEPTIDASE"/>
</dbReference>
<dbReference type="STRING" id="43928.SAMN05443636_1243"/>
<dbReference type="GO" id="GO:0046872">
    <property type="term" value="F:metal ion binding"/>
    <property type="evidence" value="ECO:0007669"/>
    <property type="project" value="UniProtKB-KW"/>
</dbReference>
<evidence type="ECO:0000313" key="6">
    <source>
        <dbReference type="EMBL" id="SHG83948.1"/>
    </source>
</evidence>
<dbReference type="InterPro" id="IPR036005">
    <property type="entry name" value="Creatinase/aminopeptidase-like"/>
</dbReference>
<accession>A0A1M5N2Z7</accession>
<dbReference type="InterPro" id="IPR029149">
    <property type="entry name" value="Creatin/AminoP/Spt16_N"/>
</dbReference>
<dbReference type="AlphaFoldDB" id="A0A1M5N2Z7"/>
<dbReference type="EMBL" id="FQWV01000002">
    <property type="protein sequence ID" value="SHG83948.1"/>
    <property type="molecule type" value="Genomic_DNA"/>
</dbReference>
<feature type="region of interest" description="Disordered" evidence="3">
    <location>
        <begin position="1"/>
        <end position="24"/>
    </location>
</feature>
<dbReference type="Gene3D" id="3.40.350.10">
    <property type="entry name" value="Creatinase/prolidase N-terminal domain"/>
    <property type="match status" value="1"/>
</dbReference>
<dbReference type="PANTHER" id="PTHR46112">
    <property type="entry name" value="AMINOPEPTIDASE"/>
    <property type="match status" value="1"/>
</dbReference>
<dbReference type="GO" id="GO:0004177">
    <property type="term" value="F:aminopeptidase activity"/>
    <property type="evidence" value="ECO:0007669"/>
    <property type="project" value="UniProtKB-KW"/>
</dbReference>
<dbReference type="SUPFAM" id="SSF55920">
    <property type="entry name" value="Creatinase/aminopeptidase"/>
    <property type="match status" value="1"/>
</dbReference>
<dbReference type="Pfam" id="PF00557">
    <property type="entry name" value="Peptidase_M24"/>
    <property type="match status" value="1"/>
</dbReference>
<dbReference type="SUPFAM" id="SSF53092">
    <property type="entry name" value="Creatinase/prolidase N-terminal domain"/>
    <property type="match status" value="1"/>
</dbReference>
<dbReference type="Proteomes" id="UP000184357">
    <property type="component" value="Unassembled WGS sequence"/>
</dbReference>
<keyword evidence="6" id="KW-0031">Aminopeptidase</keyword>
<dbReference type="PROSITE" id="PS00491">
    <property type="entry name" value="PROLINE_PEPTIDASE"/>
    <property type="match status" value="1"/>
</dbReference>
<keyword evidence="6" id="KW-0645">Protease</keyword>
<dbReference type="Pfam" id="PF01321">
    <property type="entry name" value="Creatinase_N"/>
    <property type="match status" value="1"/>
</dbReference>
<gene>
    <name evidence="6" type="ORF">SAMN05443636_1243</name>
</gene>
<feature type="domain" description="Peptidase M24" evidence="4">
    <location>
        <begin position="178"/>
        <end position="384"/>
    </location>
</feature>
<feature type="domain" description="Creatinase N-terminal" evidence="5">
    <location>
        <begin position="26"/>
        <end position="168"/>
    </location>
</feature>
<dbReference type="RefSeq" id="WP_073307540.1">
    <property type="nucleotide sequence ID" value="NZ_FQWV01000002.1"/>
</dbReference>
<dbReference type="InterPro" id="IPR050659">
    <property type="entry name" value="Peptidase_M24B"/>
</dbReference>
<evidence type="ECO:0000259" key="4">
    <source>
        <dbReference type="Pfam" id="PF00557"/>
    </source>
</evidence>
<dbReference type="CDD" id="cd01092">
    <property type="entry name" value="APP-like"/>
    <property type="match status" value="1"/>
</dbReference>
<organism evidence="6 7">
    <name type="scientific">Halobaculum gomorrense</name>
    <dbReference type="NCBI Taxonomy" id="43928"/>
    <lineage>
        <taxon>Archaea</taxon>
        <taxon>Methanobacteriati</taxon>
        <taxon>Methanobacteriota</taxon>
        <taxon>Stenosarchaea group</taxon>
        <taxon>Halobacteria</taxon>
        <taxon>Halobacteriales</taxon>
        <taxon>Haloferacaceae</taxon>
        <taxon>Halobaculum</taxon>
    </lineage>
</organism>
<reference evidence="6 7" key="1">
    <citation type="submission" date="2016-11" db="EMBL/GenBank/DDBJ databases">
        <authorList>
            <person name="Jaros S."/>
            <person name="Januszkiewicz K."/>
            <person name="Wedrychowicz H."/>
        </authorList>
    </citation>
    <scope>NUCLEOTIDE SEQUENCE [LARGE SCALE GENOMIC DNA]</scope>
    <source>
        <strain evidence="6 7">DSM 9297</strain>
    </source>
</reference>
<dbReference type="InterPro" id="IPR000994">
    <property type="entry name" value="Pept_M24"/>
</dbReference>
<sequence length="400" mass="42906">MNGSDASDASSAPDASSASNDPYARRLDAARDRLAADADALVLFPSTNLRYLTGYSEHPSERHFLLFVTPDRDPVFLVPELSGEQVRAEAAVNDVRTWADGEDPVAALAAVADGLGLTRRDDDGDDSHGGSPRVLVDDTMHARFTQDLREVLPDATFGLAGDVLGDLRVTKDDAEVAALRRAGEAADAVIRDLREWGEEVVGMTETDLAHRIEDRLEAHGGTGVSFETIVGSGPNGAMPHHAHGDRVIGAGDPVVLDFGTRVDGYPSDQTRTLVFGDDEPSEGFREVHRVVREAQEAAVEAGEPGVTTEEVDAAAREVIEEAGYGDEFVHRTGHGVGLDVHEEPFVGSGGERELEPGMVFSVEPGIYLSGEFGVRIEDLVVVTDDGCVRLNRTDRDWKTA</sequence>
<dbReference type="InterPro" id="IPR000587">
    <property type="entry name" value="Creatinase_N"/>
</dbReference>
<keyword evidence="7" id="KW-1185">Reference proteome</keyword>
<keyword evidence="1" id="KW-0479">Metal-binding</keyword>
<name>A0A1M5N2Z7_9EURY</name>
<evidence type="ECO:0000259" key="5">
    <source>
        <dbReference type="Pfam" id="PF01321"/>
    </source>
</evidence>
<evidence type="ECO:0000256" key="2">
    <source>
        <dbReference type="ARBA" id="ARBA00022801"/>
    </source>
</evidence>
<dbReference type="PANTHER" id="PTHR46112:SF3">
    <property type="entry name" value="AMINOPEPTIDASE YPDF"/>
    <property type="match status" value="1"/>
</dbReference>
<dbReference type="OrthoDB" id="1346at2157"/>
<evidence type="ECO:0000313" key="7">
    <source>
        <dbReference type="Proteomes" id="UP000184357"/>
    </source>
</evidence>
<dbReference type="Gene3D" id="3.90.230.10">
    <property type="entry name" value="Creatinase/methionine aminopeptidase superfamily"/>
    <property type="match status" value="1"/>
</dbReference>
<evidence type="ECO:0000256" key="3">
    <source>
        <dbReference type="SAM" id="MobiDB-lite"/>
    </source>
</evidence>
<proteinExistence type="predicted"/>
<evidence type="ECO:0000256" key="1">
    <source>
        <dbReference type="ARBA" id="ARBA00022723"/>
    </source>
</evidence>
<dbReference type="InterPro" id="IPR001131">
    <property type="entry name" value="Peptidase_M24B_aminopep-P_CS"/>
</dbReference>
<feature type="compositionally biased region" description="Low complexity" evidence="3">
    <location>
        <begin position="1"/>
        <end position="19"/>
    </location>
</feature>
<keyword evidence="2" id="KW-0378">Hydrolase</keyword>
<protein>
    <submittedName>
        <fullName evidence="6">Xaa-Pro aminopeptidase</fullName>
    </submittedName>
</protein>
<dbReference type="InterPro" id="IPR001714">
    <property type="entry name" value="Pept_M24_MAP"/>
</dbReference>